<reference evidence="3 4" key="1">
    <citation type="journal article" date="2016" name="Nat. Commun.">
        <title>Thousands of microbial genomes shed light on interconnected biogeochemical processes in an aquifer system.</title>
        <authorList>
            <person name="Anantharaman K."/>
            <person name="Brown C.T."/>
            <person name="Hug L.A."/>
            <person name="Sharon I."/>
            <person name="Castelle C.J."/>
            <person name="Probst A.J."/>
            <person name="Thomas B.C."/>
            <person name="Singh A."/>
            <person name="Wilkins M.J."/>
            <person name="Karaoz U."/>
            <person name="Brodie E.L."/>
            <person name="Williams K.H."/>
            <person name="Hubbard S.S."/>
            <person name="Banfield J.F."/>
        </authorList>
    </citation>
    <scope>NUCLEOTIDE SEQUENCE [LARGE SCALE GENOMIC DNA]</scope>
</reference>
<dbReference type="Pfam" id="PF01541">
    <property type="entry name" value="GIY-YIG"/>
    <property type="match status" value="1"/>
</dbReference>
<dbReference type="Gene3D" id="3.40.1440.10">
    <property type="entry name" value="GIY-YIG endonuclease"/>
    <property type="match status" value="1"/>
</dbReference>
<comment type="caution">
    <text evidence="3">The sequence shown here is derived from an EMBL/GenBank/DDBJ whole genome shotgun (WGS) entry which is preliminary data.</text>
</comment>
<protein>
    <recommendedName>
        <fullName evidence="2">GIY-YIG domain-containing protein</fullName>
    </recommendedName>
</protein>
<dbReference type="SUPFAM" id="SSF82771">
    <property type="entry name" value="GIY-YIG endonuclease"/>
    <property type="match status" value="1"/>
</dbReference>
<comment type="similarity">
    <text evidence="1">Belongs to the UPF0213 family.</text>
</comment>
<dbReference type="AlphaFoldDB" id="A0A1F6BMK0"/>
<dbReference type="InterPro" id="IPR035901">
    <property type="entry name" value="GIY-YIG_endonuc_sf"/>
</dbReference>
<evidence type="ECO:0000313" key="3">
    <source>
        <dbReference type="EMBL" id="OGG37777.1"/>
    </source>
</evidence>
<gene>
    <name evidence="3" type="ORF">A2110_00340</name>
</gene>
<organism evidence="3 4">
    <name type="scientific">Candidatus Jorgensenbacteria bacterium GWA1_54_12</name>
    <dbReference type="NCBI Taxonomy" id="1798468"/>
    <lineage>
        <taxon>Bacteria</taxon>
        <taxon>Candidatus Joergenseniibacteriota</taxon>
    </lineage>
</organism>
<dbReference type="PROSITE" id="PS50164">
    <property type="entry name" value="GIY_YIG"/>
    <property type="match status" value="1"/>
</dbReference>
<dbReference type="EMBL" id="MFKH01000002">
    <property type="protein sequence ID" value="OGG37777.1"/>
    <property type="molecule type" value="Genomic_DNA"/>
</dbReference>
<name>A0A1F6BMK0_9BACT</name>
<evidence type="ECO:0000256" key="1">
    <source>
        <dbReference type="ARBA" id="ARBA00007435"/>
    </source>
</evidence>
<dbReference type="InterPro" id="IPR050190">
    <property type="entry name" value="UPF0213_domain"/>
</dbReference>
<sequence length="83" mass="9642">MARNSIGQLYVGVSKNPQDRLVYHNQGRGASFTKQNPNYKIVFLEKYSVLAGARKREIQIKKWRREKKEILIDKYSAGAETKQ</sequence>
<evidence type="ECO:0000313" key="4">
    <source>
        <dbReference type="Proteomes" id="UP000176273"/>
    </source>
</evidence>
<accession>A0A1F6BMK0</accession>
<dbReference type="InterPro" id="IPR000305">
    <property type="entry name" value="GIY-YIG_endonuc"/>
</dbReference>
<dbReference type="Proteomes" id="UP000176273">
    <property type="component" value="Unassembled WGS sequence"/>
</dbReference>
<feature type="domain" description="GIY-YIG" evidence="2">
    <location>
        <begin position="1"/>
        <end position="70"/>
    </location>
</feature>
<dbReference type="PANTHER" id="PTHR34477:SF1">
    <property type="entry name" value="UPF0213 PROTEIN YHBQ"/>
    <property type="match status" value="1"/>
</dbReference>
<dbReference type="PANTHER" id="PTHR34477">
    <property type="entry name" value="UPF0213 PROTEIN YHBQ"/>
    <property type="match status" value="1"/>
</dbReference>
<evidence type="ECO:0000259" key="2">
    <source>
        <dbReference type="PROSITE" id="PS50164"/>
    </source>
</evidence>
<dbReference type="STRING" id="1798468.A2110_00340"/>
<proteinExistence type="inferred from homology"/>